<keyword evidence="14" id="KW-1185">Reference proteome</keyword>
<evidence type="ECO:0000313" key="14">
    <source>
        <dbReference type="Proteomes" id="UP000297403"/>
    </source>
</evidence>
<comment type="cofactor">
    <cofactor evidence="2">
        <name>NAD(+)</name>
        <dbReference type="ChEBI" id="CHEBI:57540"/>
    </cofactor>
</comment>
<evidence type="ECO:0000256" key="7">
    <source>
        <dbReference type="ARBA" id="ARBA00023027"/>
    </source>
</evidence>
<feature type="domain" description="NAD-dependent epimerase/dehydratase" evidence="12">
    <location>
        <begin position="3"/>
        <end position="251"/>
    </location>
</feature>
<dbReference type="AlphaFoldDB" id="A0AAQ2C7G2"/>
<comment type="similarity">
    <text evidence="4">Belongs to the NAD(P)-dependent epimerase/dehydratase family.</text>
</comment>
<keyword evidence="8 13" id="KW-0413">Isomerase</keyword>
<dbReference type="SUPFAM" id="SSF51735">
    <property type="entry name" value="NAD(P)-binding Rossmann-fold domains"/>
    <property type="match status" value="1"/>
</dbReference>
<dbReference type="InterPro" id="IPR001509">
    <property type="entry name" value="Epimerase_deHydtase"/>
</dbReference>
<dbReference type="PANTHER" id="PTHR43725">
    <property type="entry name" value="UDP-GLUCOSE 4-EPIMERASE"/>
    <property type="match status" value="1"/>
</dbReference>
<evidence type="ECO:0000256" key="11">
    <source>
        <dbReference type="ARBA" id="ARBA00033067"/>
    </source>
</evidence>
<evidence type="ECO:0000256" key="10">
    <source>
        <dbReference type="ARBA" id="ARBA00031367"/>
    </source>
</evidence>
<protein>
    <recommendedName>
        <fullName evidence="6">UDP-glucose 4-epimerase</fullName>
        <ecNumber evidence="5">5.1.3.2</ecNumber>
    </recommendedName>
    <alternativeName>
        <fullName evidence="11">Galactowaldenase</fullName>
    </alternativeName>
    <alternativeName>
        <fullName evidence="10">UDP-galactose 4-epimerase</fullName>
    </alternativeName>
</protein>
<evidence type="ECO:0000256" key="8">
    <source>
        <dbReference type="ARBA" id="ARBA00023235"/>
    </source>
</evidence>
<evidence type="ECO:0000259" key="12">
    <source>
        <dbReference type="Pfam" id="PF01370"/>
    </source>
</evidence>
<dbReference type="InterPro" id="IPR036291">
    <property type="entry name" value="NAD(P)-bd_dom_sf"/>
</dbReference>
<evidence type="ECO:0000256" key="9">
    <source>
        <dbReference type="ARBA" id="ARBA00023277"/>
    </source>
</evidence>
<evidence type="ECO:0000256" key="6">
    <source>
        <dbReference type="ARBA" id="ARBA00018569"/>
    </source>
</evidence>
<evidence type="ECO:0000256" key="4">
    <source>
        <dbReference type="ARBA" id="ARBA00007637"/>
    </source>
</evidence>
<accession>A0AAQ2C7G2</accession>
<comment type="caution">
    <text evidence="13">The sequence shown here is derived from an EMBL/GenBank/DDBJ whole genome shotgun (WGS) entry which is preliminary data.</text>
</comment>
<dbReference type="RefSeq" id="WP_134451129.1">
    <property type="nucleotide sequence ID" value="NZ_SOFY01000022.1"/>
</dbReference>
<keyword evidence="9" id="KW-0119">Carbohydrate metabolism</keyword>
<evidence type="ECO:0000256" key="1">
    <source>
        <dbReference type="ARBA" id="ARBA00000083"/>
    </source>
</evidence>
<evidence type="ECO:0000256" key="5">
    <source>
        <dbReference type="ARBA" id="ARBA00013189"/>
    </source>
</evidence>
<proteinExistence type="inferred from homology"/>
<evidence type="ECO:0000256" key="2">
    <source>
        <dbReference type="ARBA" id="ARBA00001911"/>
    </source>
</evidence>
<dbReference type="Proteomes" id="UP000297403">
    <property type="component" value="Unassembled WGS sequence"/>
</dbReference>
<name>A0AAQ2C7G2_9MICO</name>
<reference evidence="13 14" key="1">
    <citation type="submission" date="2019-03" db="EMBL/GenBank/DDBJ databases">
        <title>Genomics of glacier-inhabiting Cryobacterium strains.</title>
        <authorList>
            <person name="Liu Q."/>
            <person name="Xin Y.-H."/>
        </authorList>
    </citation>
    <scope>NUCLEOTIDE SEQUENCE [LARGE SCALE GENOMIC DNA]</scope>
    <source>
        <strain evidence="14">TMT1-22</strain>
    </source>
</reference>
<comment type="catalytic activity">
    <reaction evidence="1">
        <text>UDP-alpha-D-glucose = UDP-alpha-D-galactose</text>
        <dbReference type="Rhea" id="RHEA:22168"/>
        <dbReference type="ChEBI" id="CHEBI:58885"/>
        <dbReference type="ChEBI" id="CHEBI:66914"/>
        <dbReference type="EC" id="5.1.3.2"/>
    </reaction>
</comment>
<dbReference type="GO" id="GO:0033499">
    <property type="term" value="P:galactose catabolic process via UDP-galactose, Leloir pathway"/>
    <property type="evidence" value="ECO:0007669"/>
    <property type="project" value="TreeGrafter"/>
</dbReference>
<dbReference type="GO" id="GO:0003978">
    <property type="term" value="F:UDP-glucose 4-epimerase activity"/>
    <property type="evidence" value="ECO:0007669"/>
    <property type="project" value="UniProtKB-EC"/>
</dbReference>
<organism evidence="13 14">
    <name type="scientific">Cryobacterium shii</name>
    <dbReference type="NCBI Taxonomy" id="1259235"/>
    <lineage>
        <taxon>Bacteria</taxon>
        <taxon>Bacillati</taxon>
        <taxon>Actinomycetota</taxon>
        <taxon>Actinomycetes</taxon>
        <taxon>Micrococcales</taxon>
        <taxon>Microbacteriaceae</taxon>
        <taxon>Cryobacterium</taxon>
    </lineage>
</organism>
<keyword evidence="7" id="KW-0520">NAD</keyword>
<dbReference type="Gene3D" id="3.40.50.720">
    <property type="entry name" value="NAD(P)-binding Rossmann-like Domain"/>
    <property type="match status" value="1"/>
</dbReference>
<evidence type="ECO:0000256" key="3">
    <source>
        <dbReference type="ARBA" id="ARBA00004947"/>
    </source>
</evidence>
<gene>
    <name evidence="13" type="primary">galE</name>
    <name evidence="13" type="ORF">E3O49_05575</name>
</gene>
<dbReference type="Pfam" id="PF01370">
    <property type="entry name" value="Epimerase"/>
    <property type="match status" value="1"/>
</dbReference>
<dbReference type="InterPro" id="IPR005886">
    <property type="entry name" value="UDP_G4E"/>
</dbReference>
<sequence length="330" mass="35781">MTVLITGGAGYIGSHVVRLLRERGDEVVIVDDLVTGDRSRVPGVPLFQMDLSRSDSTEALEKIMRDHSVRAVIHFAGRKQVGESVDRPAWYYQQNVGSLAHLLIAMENTHVSELVFSSSAAVYGAPEGASVREDTLTKPINPYGETKLVGEWLVAAAVKSLGLRACSLRYFNVAGAGWPELGDTAVLNLVPMVFERIDQGLSPLIFGEDYATPDGTCIRDFIHVLDLAKAHLATLDSLSVGDPRHDIFNVGSGKGFSVREMVDAILGETGVALTPHGRERRLGDPAIVVADAQLIANTVGWVSQLDLSDIVRSAWESHQLLRKAKPRATH</sequence>
<dbReference type="PANTHER" id="PTHR43725:SF53">
    <property type="entry name" value="UDP-ARABINOSE 4-EPIMERASE 1"/>
    <property type="match status" value="1"/>
</dbReference>
<dbReference type="EC" id="5.1.3.2" evidence="5"/>
<dbReference type="NCBIfam" id="TIGR01179">
    <property type="entry name" value="galE"/>
    <property type="match status" value="1"/>
</dbReference>
<evidence type="ECO:0000313" key="13">
    <source>
        <dbReference type="EMBL" id="TFC49996.1"/>
    </source>
</evidence>
<comment type="pathway">
    <text evidence="3">Carbohydrate metabolism; galactose metabolism.</text>
</comment>
<dbReference type="Gene3D" id="3.90.25.10">
    <property type="entry name" value="UDP-galactose 4-epimerase, domain 1"/>
    <property type="match status" value="1"/>
</dbReference>
<dbReference type="EMBL" id="SOFY01000022">
    <property type="protein sequence ID" value="TFC49996.1"/>
    <property type="molecule type" value="Genomic_DNA"/>
</dbReference>